<gene>
    <name evidence="9" type="ORF">AGR7A_pTi0011</name>
</gene>
<dbReference type="GO" id="GO:0005886">
    <property type="term" value="C:plasma membrane"/>
    <property type="evidence" value="ECO:0007669"/>
    <property type="project" value="UniProtKB-SubCell"/>
</dbReference>
<dbReference type="InterPro" id="IPR000515">
    <property type="entry name" value="MetI-like"/>
</dbReference>
<keyword evidence="6 7" id="KW-0472">Membrane</keyword>
<feature type="transmembrane region" description="Helical" evidence="7">
    <location>
        <begin position="98"/>
        <end position="119"/>
    </location>
</feature>
<proteinExistence type="inferred from homology"/>
<evidence type="ECO:0000256" key="1">
    <source>
        <dbReference type="ARBA" id="ARBA00004651"/>
    </source>
</evidence>
<dbReference type="PANTHER" id="PTHR43163:SF6">
    <property type="entry name" value="DIPEPTIDE TRANSPORT SYSTEM PERMEASE PROTEIN DPPB-RELATED"/>
    <property type="match status" value="1"/>
</dbReference>
<evidence type="ECO:0000256" key="6">
    <source>
        <dbReference type="ARBA" id="ARBA00023136"/>
    </source>
</evidence>
<evidence type="ECO:0000256" key="3">
    <source>
        <dbReference type="ARBA" id="ARBA00022475"/>
    </source>
</evidence>
<keyword evidence="3" id="KW-1003">Cell membrane</keyword>
<feature type="transmembrane region" description="Helical" evidence="7">
    <location>
        <begin position="212"/>
        <end position="236"/>
    </location>
</feature>
<keyword evidence="5 7" id="KW-1133">Transmembrane helix</keyword>
<feature type="domain" description="ABC transmembrane type-1" evidence="8">
    <location>
        <begin position="94"/>
        <end position="295"/>
    </location>
</feature>
<name>A0A1S7UBL0_9HYPH</name>
<feature type="transmembrane region" description="Helical" evidence="7">
    <location>
        <begin position="9"/>
        <end position="30"/>
    </location>
</feature>
<evidence type="ECO:0000256" key="2">
    <source>
        <dbReference type="ARBA" id="ARBA00022448"/>
    </source>
</evidence>
<dbReference type="PROSITE" id="PS50928">
    <property type="entry name" value="ABC_TM1"/>
    <property type="match status" value="1"/>
</dbReference>
<evidence type="ECO:0000256" key="4">
    <source>
        <dbReference type="ARBA" id="ARBA00022692"/>
    </source>
</evidence>
<organism evidence="9 10">
    <name type="scientific">Agrobacterium deltaense NCPPB 1641</name>
    <dbReference type="NCBI Taxonomy" id="1183425"/>
    <lineage>
        <taxon>Bacteria</taxon>
        <taxon>Pseudomonadati</taxon>
        <taxon>Pseudomonadota</taxon>
        <taxon>Alphaproteobacteria</taxon>
        <taxon>Hyphomicrobiales</taxon>
        <taxon>Rhizobiaceae</taxon>
        <taxon>Rhizobium/Agrobacterium group</taxon>
        <taxon>Agrobacterium</taxon>
    </lineage>
</organism>
<feature type="transmembrane region" description="Helical" evidence="7">
    <location>
        <begin position="131"/>
        <end position="158"/>
    </location>
</feature>
<dbReference type="InterPro" id="IPR035906">
    <property type="entry name" value="MetI-like_sf"/>
</dbReference>
<dbReference type="Pfam" id="PF00528">
    <property type="entry name" value="BPD_transp_1"/>
    <property type="match status" value="1"/>
</dbReference>
<comment type="similarity">
    <text evidence="7">Belongs to the binding-protein-dependent transport system permease family.</text>
</comment>
<comment type="subcellular location">
    <subcellularLocation>
        <location evidence="1 7">Cell membrane</location>
        <topology evidence="1 7">Multi-pass membrane protein</topology>
    </subcellularLocation>
</comment>
<keyword evidence="2 7" id="KW-0813">Transport</keyword>
<feature type="transmembrane region" description="Helical" evidence="7">
    <location>
        <begin position="170"/>
        <end position="191"/>
    </location>
</feature>
<dbReference type="PANTHER" id="PTHR43163">
    <property type="entry name" value="DIPEPTIDE TRANSPORT SYSTEM PERMEASE PROTEIN DPPB-RELATED"/>
    <property type="match status" value="1"/>
</dbReference>
<dbReference type="SUPFAM" id="SSF161098">
    <property type="entry name" value="MetI-like"/>
    <property type="match status" value="1"/>
</dbReference>
<dbReference type="EMBL" id="FCNP01000051">
    <property type="protein sequence ID" value="CVI64215.1"/>
    <property type="molecule type" value="Genomic_DNA"/>
</dbReference>
<dbReference type="CDD" id="cd06261">
    <property type="entry name" value="TM_PBP2"/>
    <property type="match status" value="1"/>
</dbReference>
<dbReference type="Proteomes" id="UP000192140">
    <property type="component" value="Unassembled WGS sequence"/>
</dbReference>
<evidence type="ECO:0000313" key="9">
    <source>
        <dbReference type="EMBL" id="CVI64215.1"/>
    </source>
</evidence>
<dbReference type="InterPro" id="IPR045621">
    <property type="entry name" value="BPD_transp_1_N"/>
</dbReference>
<dbReference type="GO" id="GO:0071916">
    <property type="term" value="F:dipeptide transmembrane transporter activity"/>
    <property type="evidence" value="ECO:0007669"/>
    <property type="project" value="TreeGrafter"/>
</dbReference>
<evidence type="ECO:0000313" key="10">
    <source>
        <dbReference type="Proteomes" id="UP000192140"/>
    </source>
</evidence>
<feature type="transmembrane region" description="Helical" evidence="7">
    <location>
        <begin position="272"/>
        <end position="298"/>
    </location>
</feature>
<dbReference type="AlphaFoldDB" id="A0A1S7UBL0"/>
<keyword evidence="10" id="KW-1185">Reference proteome</keyword>
<accession>A0A1S7UBL0</accession>
<sequence>MRSRFMNRLIFSILVMLGVSAITFLLMFLAGDPAALLASEDATAAEIEQIRQTYGFDRPIVVQYLEWLWHAVRGDLGVSYQSQRPALELILHALPNTLLLIFCALALSASIGVIVGVLAATFRGSRFDRSVIMGSVLVQSLPSFWLGIVMILIFSATLRLLPTSGFRGPIYLILPAVTLATFQVGTFARIVRSSMLEVLDSDFVRTARAKGASASSVVFGHALPNAALPIITVIGLELGGLYGGAVVTETVFGWPGVNTLALSAITSRDMPVIQAFVLVVGILVVITNLLIDMLYAILDPRTRGLR</sequence>
<protein>
    <submittedName>
        <fullName evidence="9">ABC transporter (Permease protein) putative membrane protein</fullName>
    </submittedName>
</protein>
<evidence type="ECO:0000256" key="7">
    <source>
        <dbReference type="RuleBase" id="RU363032"/>
    </source>
</evidence>
<evidence type="ECO:0000256" key="5">
    <source>
        <dbReference type="ARBA" id="ARBA00022989"/>
    </source>
</evidence>
<evidence type="ECO:0000259" key="8">
    <source>
        <dbReference type="PROSITE" id="PS50928"/>
    </source>
</evidence>
<keyword evidence="4 7" id="KW-0812">Transmembrane</keyword>
<comment type="caution">
    <text evidence="9">The sequence shown here is derived from an EMBL/GenBank/DDBJ whole genome shotgun (WGS) entry which is preliminary data.</text>
</comment>
<dbReference type="Pfam" id="PF19300">
    <property type="entry name" value="BPD_transp_1_N"/>
    <property type="match status" value="1"/>
</dbReference>
<dbReference type="Gene3D" id="1.10.3720.10">
    <property type="entry name" value="MetI-like"/>
    <property type="match status" value="1"/>
</dbReference>
<reference evidence="9" key="1">
    <citation type="submission" date="2016-01" db="EMBL/GenBank/DDBJ databases">
        <authorList>
            <person name="Regsiter A."/>
            <person name="william w."/>
        </authorList>
    </citation>
    <scope>NUCLEOTIDE SEQUENCE</scope>
    <source>
        <strain evidence="9">NCPPB 1641</strain>
    </source>
</reference>